<accession>A0A0P1AHC0</accession>
<dbReference type="RefSeq" id="XP_024576595.1">
    <property type="nucleotide sequence ID" value="XM_024725861.1"/>
</dbReference>
<protein>
    <submittedName>
        <fullName evidence="2">Uncharacterized protein</fullName>
    </submittedName>
</protein>
<evidence type="ECO:0000256" key="1">
    <source>
        <dbReference type="SAM" id="MobiDB-lite"/>
    </source>
</evidence>
<evidence type="ECO:0000313" key="2">
    <source>
        <dbReference type="EMBL" id="CEG40226.1"/>
    </source>
</evidence>
<sequence length="229" mass="25798">MVLLLLWLLPGSAGRPDLSDQKGPQRLGNLAEVASETPTSFRSRGIPVTSPDFESDPGDDVVAQVVPRDSGRHRSHREESVACGDDRVDRRSVTRDAVRALAGEILRGRSSAERHAEVAYRCADALDDLKCIVRRLPRLEDYRALSERLQAVEQANASLHATVRRFAPLEMEVVALRAQKQLLVQSLGGRRPKDSFWRQRFRVHMRRIPVRLEQAHEKHRVGAHPFGKV</sequence>
<feature type="region of interest" description="Disordered" evidence="1">
    <location>
        <begin position="38"/>
        <end position="58"/>
    </location>
</feature>
<dbReference type="AlphaFoldDB" id="A0A0P1AHC0"/>
<name>A0A0P1AHC0_PLAHL</name>
<keyword evidence="3" id="KW-1185">Reference proteome</keyword>
<reference evidence="3" key="1">
    <citation type="submission" date="2014-09" db="EMBL/GenBank/DDBJ databases">
        <authorList>
            <person name="Sharma Rahul"/>
            <person name="Thines Marco"/>
        </authorList>
    </citation>
    <scope>NUCLEOTIDE SEQUENCE [LARGE SCALE GENOMIC DNA]</scope>
</reference>
<proteinExistence type="predicted"/>
<dbReference type="Proteomes" id="UP000054928">
    <property type="component" value="Unassembled WGS sequence"/>
</dbReference>
<dbReference type="GeneID" id="36405493"/>
<dbReference type="EMBL" id="CCYD01000468">
    <property type="protein sequence ID" value="CEG40226.1"/>
    <property type="molecule type" value="Genomic_DNA"/>
</dbReference>
<organism evidence="2 3">
    <name type="scientific">Plasmopara halstedii</name>
    <name type="common">Downy mildew of sunflower</name>
    <dbReference type="NCBI Taxonomy" id="4781"/>
    <lineage>
        <taxon>Eukaryota</taxon>
        <taxon>Sar</taxon>
        <taxon>Stramenopiles</taxon>
        <taxon>Oomycota</taxon>
        <taxon>Peronosporomycetes</taxon>
        <taxon>Peronosporales</taxon>
        <taxon>Peronosporaceae</taxon>
        <taxon>Plasmopara</taxon>
    </lineage>
</organism>
<evidence type="ECO:0000313" key="3">
    <source>
        <dbReference type="Proteomes" id="UP000054928"/>
    </source>
</evidence>